<comment type="similarity">
    <text evidence="4">Belongs to the EXO84 family.</text>
</comment>
<dbReference type="AlphaFoldDB" id="S4RSP8"/>
<dbReference type="OMA" id="AAWLPNR"/>
<evidence type="ECO:0000256" key="5">
    <source>
        <dbReference type="ARBA" id="ARBA00017509"/>
    </source>
</evidence>
<reference evidence="13" key="1">
    <citation type="submission" date="2025-08" db="UniProtKB">
        <authorList>
            <consortium name="Ensembl"/>
        </authorList>
    </citation>
    <scope>IDENTIFICATION</scope>
</reference>
<evidence type="ECO:0000256" key="2">
    <source>
        <dbReference type="ARBA" id="ARBA00004556"/>
    </source>
</evidence>
<keyword evidence="9" id="KW-0653">Protein transport</keyword>
<dbReference type="GeneTree" id="ENSGT00390000015936"/>
<dbReference type="Pfam" id="PF25345">
    <property type="entry name" value="PH_EXO84"/>
    <property type="match status" value="1"/>
</dbReference>
<proteinExistence type="inferred from homology"/>
<keyword evidence="7" id="KW-0268">Exocytosis</keyword>
<dbReference type="PANTHER" id="PTHR21426:SF12">
    <property type="entry name" value="EXOCYST COMPLEX COMPONENT 8"/>
    <property type="match status" value="1"/>
</dbReference>
<reference evidence="13" key="2">
    <citation type="submission" date="2025-09" db="UniProtKB">
        <authorList>
            <consortium name="Ensembl"/>
        </authorList>
    </citation>
    <scope>IDENTIFICATION</scope>
</reference>
<dbReference type="GO" id="GO:0006893">
    <property type="term" value="P:Golgi to plasma membrane transport"/>
    <property type="evidence" value="ECO:0007669"/>
    <property type="project" value="TreeGrafter"/>
</dbReference>
<dbReference type="Ensembl" id="ENSPMAT00000008276.1">
    <property type="protein sequence ID" value="ENSPMAP00000008238.1"/>
    <property type="gene ID" value="ENSPMAG00000007466.1"/>
</dbReference>
<dbReference type="FunFam" id="1.20.58.1210:FF:000001">
    <property type="entry name" value="exocyst complex component 8"/>
    <property type="match status" value="1"/>
</dbReference>
<evidence type="ECO:0000256" key="3">
    <source>
        <dbReference type="ARBA" id="ARBA00004624"/>
    </source>
</evidence>
<evidence type="ECO:0000256" key="10">
    <source>
        <dbReference type="ARBA" id="ARBA00023273"/>
    </source>
</evidence>
<dbReference type="GO" id="GO:0048471">
    <property type="term" value="C:perinuclear region of cytoplasm"/>
    <property type="evidence" value="ECO:0007669"/>
    <property type="project" value="UniProtKB-SubCell"/>
</dbReference>
<dbReference type="InterPro" id="IPR032403">
    <property type="entry name" value="Exo84_C"/>
</dbReference>
<dbReference type="InterPro" id="IPR042561">
    <property type="entry name" value="Exo84_C_1"/>
</dbReference>
<keyword evidence="8" id="KW-0963">Cytoplasm</keyword>
<evidence type="ECO:0000256" key="4">
    <source>
        <dbReference type="ARBA" id="ARBA00007210"/>
    </source>
</evidence>
<feature type="compositionally biased region" description="Basic and acidic residues" evidence="11">
    <location>
        <begin position="287"/>
        <end position="299"/>
    </location>
</feature>
<dbReference type="SMART" id="SM00233">
    <property type="entry name" value="PH"/>
    <property type="match status" value="1"/>
</dbReference>
<dbReference type="Pfam" id="PF16528">
    <property type="entry name" value="Exo84_C"/>
    <property type="match status" value="1"/>
</dbReference>
<dbReference type="InterPro" id="IPR016159">
    <property type="entry name" value="Cullin_repeat-like_dom_sf"/>
</dbReference>
<keyword evidence="6" id="KW-0813">Transport</keyword>
<dbReference type="InterPro" id="IPR033961">
    <property type="entry name" value="Exo84"/>
</dbReference>
<dbReference type="SUPFAM" id="SSF74788">
    <property type="entry name" value="Cullin repeat-like"/>
    <property type="match status" value="1"/>
</dbReference>
<dbReference type="FunFam" id="1.20.58.1220:FF:000002">
    <property type="entry name" value="Exocyst complex component 8"/>
    <property type="match status" value="1"/>
</dbReference>
<dbReference type="GO" id="GO:0015031">
    <property type="term" value="P:protein transport"/>
    <property type="evidence" value="ECO:0007669"/>
    <property type="project" value="UniProtKB-KW"/>
</dbReference>
<keyword evidence="10" id="KW-0966">Cell projection</keyword>
<feature type="compositionally biased region" description="Polar residues" evidence="11">
    <location>
        <begin position="306"/>
        <end position="315"/>
    </location>
</feature>
<sequence>TDVTAPGLIARLVRSLKLSGFEADINVKALSQHSDADRDLQEHRQRIQNLADETALNLKKNVYKNYHQFIETAKEISYLESEMYQLSHILTEQKTIMESITQLLLSTDKDFIVKQHLGPSITIGHYCHPDRSRCKYGFFCREETAVNMGCRIKTEEVKQRTLTTLLEKVEGCKDIMETPGRYLVYNGDLVEYDAETMSQIQRVHAFLMNDCLLIATWLPNRRGAVRYRYHSLYQLGDLAIINVKDNGPMKDMFKVMKYPDCRIFQAENIKIKKEWLDILDETKKSKAASDKLKKEERPMSPKTPDSPANRTSRLPANSVPPFEVDEPAESPMQEEAVNLSLEWIQELPEDLDVCIAQRDFEGAVDLLDKLKAYLKDKPTTLPVKQLRAKVEERVKQLTDVLVFELSPDRSLRGGPRATRRAVCQLIRLGQSTKACELFLKNREAAVHTATRQLRIEGSTLLYINKLCNVFFTSLLDTAREFERDFAADSGCYSSFVVWSRSAMKMFAGAFSKQVFDSKESLSTVAECVAVAKRHCEKLSEIGLDLTFTLQSLLFKDMKAALQSYKDIIIEATKHRNSEEMWRQMNLMTPQALQKLKDEMMSSGISNFSQYTGQDCWVNLSYTIVAFTKQLLSFLEDGLKLYMAELHMVLVDGLIEIILVAVQHVDYSLRCEQEPEKKKFIRHNASFLLETILPRIEHRFEEGARKPARQLAELRKDMTKAGSKPRVNPESLNSLV</sequence>
<dbReference type="SUPFAM" id="SSF50729">
    <property type="entry name" value="PH domain-like"/>
    <property type="match status" value="1"/>
</dbReference>
<dbReference type="GO" id="GO:0030426">
    <property type="term" value="C:growth cone"/>
    <property type="evidence" value="ECO:0007669"/>
    <property type="project" value="UniProtKB-SubCell"/>
</dbReference>
<organism evidence="13">
    <name type="scientific">Petromyzon marinus</name>
    <name type="common">Sea lamprey</name>
    <dbReference type="NCBI Taxonomy" id="7757"/>
    <lineage>
        <taxon>Eukaryota</taxon>
        <taxon>Metazoa</taxon>
        <taxon>Chordata</taxon>
        <taxon>Craniata</taxon>
        <taxon>Vertebrata</taxon>
        <taxon>Cyclostomata</taxon>
        <taxon>Hyperoartia</taxon>
        <taxon>Petromyzontiformes</taxon>
        <taxon>Petromyzontidae</taxon>
        <taxon>Petromyzon</taxon>
    </lineage>
</organism>
<evidence type="ECO:0000256" key="1">
    <source>
        <dbReference type="ARBA" id="ARBA00002660"/>
    </source>
</evidence>
<evidence type="ECO:0000256" key="11">
    <source>
        <dbReference type="SAM" id="MobiDB-lite"/>
    </source>
</evidence>
<evidence type="ECO:0000259" key="12">
    <source>
        <dbReference type="SMART" id="SM00233"/>
    </source>
</evidence>
<dbReference type="GO" id="GO:0006887">
    <property type="term" value="P:exocytosis"/>
    <property type="evidence" value="ECO:0007669"/>
    <property type="project" value="UniProtKB-KW"/>
</dbReference>
<dbReference type="Pfam" id="PF08700">
    <property type="entry name" value="VPS51_Exo84_N"/>
    <property type="match status" value="1"/>
</dbReference>
<feature type="region of interest" description="Disordered" evidence="11">
    <location>
        <begin position="287"/>
        <end position="331"/>
    </location>
</feature>
<accession>S4RSP8</accession>
<dbReference type="FunFam" id="2.30.29.30:FF:000180">
    <property type="entry name" value="Exocyst complex component 8"/>
    <property type="match status" value="1"/>
</dbReference>
<dbReference type="Gene3D" id="1.20.58.1210">
    <property type="entry name" value="Exo84p, N-terminal helical domain"/>
    <property type="match status" value="1"/>
</dbReference>
<comment type="function">
    <text evidence="1">Component of the exocyst complex involved in the docking of exocytic vesicles with fusion sites on the plasma membrane.</text>
</comment>
<evidence type="ECO:0000256" key="7">
    <source>
        <dbReference type="ARBA" id="ARBA00022483"/>
    </source>
</evidence>
<dbReference type="HOGENOM" id="CLU_025760_0_0_1"/>
<name>S4RSP8_PETMA</name>
<dbReference type="InterPro" id="IPR001849">
    <property type="entry name" value="PH_domain"/>
</dbReference>
<dbReference type="InterPro" id="IPR042560">
    <property type="entry name" value="Exo84_C_2"/>
</dbReference>
<dbReference type="Gene3D" id="1.20.58.1220">
    <property type="entry name" value="Exo84p, C-terminal helical domain"/>
    <property type="match status" value="1"/>
</dbReference>
<evidence type="ECO:0000256" key="8">
    <source>
        <dbReference type="ARBA" id="ARBA00022490"/>
    </source>
</evidence>
<dbReference type="PANTHER" id="PTHR21426">
    <property type="entry name" value="EXOCYST COMPLEX COMPONENT 8"/>
    <property type="match status" value="1"/>
</dbReference>
<comment type="subcellular location">
    <subcellularLocation>
        <location evidence="3">Cell projection</location>
        <location evidence="3">Growth cone</location>
    </subcellularLocation>
    <subcellularLocation>
        <location evidence="2">Cytoplasm</location>
        <location evidence="2">Perinuclear region</location>
    </subcellularLocation>
</comment>
<evidence type="ECO:0000313" key="13">
    <source>
        <dbReference type="Ensembl" id="ENSPMAP00000008238.1"/>
    </source>
</evidence>
<dbReference type="STRING" id="7757.ENSPMAP00000008238"/>
<dbReference type="InterPro" id="IPR011993">
    <property type="entry name" value="PH-like_dom_sf"/>
</dbReference>
<dbReference type="CDD" id="cd01226">
    <property type="entry name" value="PH_RalBD_exo84"/>
    <property type="match status" value="1"/>
</dbReference>
<dbReference type="GO" id="GO:0000145">
    <property type="term" value="C:exocyst"/>
    <property type="evidence" value="ECO:0007669"/>
    <property type="project" value="InterPro"/>
</dbReference>
<evidence type="ECO:0000256" key="9">
    <source>
        <dbReference type="ARBA" id="ARBA00022927"/>
    </source>
</evidence>
<evidence type="ECO:0000256" key="6">
    <source>
        <dbReference type="ARBA" id="ARBA00022448"/>
    </source>
</evidence>
<protein>
    <recommendedName>
        <fullName evidence="5">Exocyst complex component 8</fullName>
    </recommendedName>
</protein>
<feature type="domain" description="PH" evidence="12">
    <location>
        <begin position="183"/>
        <end position="286"/>
    </location>
</feature>
<dbReference type="Gene3D" id="2.30.29.30">
    <property type="entry name" value="Pleckstrin-homology domain (PH domain)/Phosphotyrosine-binding domain (PTB)"/>
    <property type="match status" value="1"/>
</dbReference>